<evidence type="ECO:0000256" key="1">
    <source>
        <dbReference type="ARBA" id="ARBA00005340"/>
    </source>
</evidence>
<dbReference type="InterPro" id="IPR001719">
    <property type="entry name" value="AP_endonuc_2"/>
</dbReference>
<evidence type="ECO:0000256" key="5">
    <source>
        <dbReference type="ARBA" id="ARBA00022833"/>
    </source>
</evidence>
<dbReference type="CDD" id="cd00019">
    <property type="entry name" value="AP2Ec"/>
    <property type="match status" value="1"/>
</dbReference>
<dbReference type="InterPro" id="IPR013022">
    <property type="entry name" value="Xyl_isomerase-like_TIM-brl"/>
</dbReference>
<dbReference type="Pfam" id="PF01261">
    <property type="entry name" value="AP_endonuc_2"/>
    <property type="match status" value="1"/>
</dbReference>
<feature type="binding site" evidence="7">
    <location>
        <position position="153"/>
    </location>
    <ligand>
        <name>Zn(2+)</name>
        <dbReference type="ChEBI" id="CHEBI:29105"/>
        <label>2</label>
    </ligand>
</feature>
<keyword evidence="3 7" id="KW-0227">DNA damage</keyword>
<sequence>MRYLGAHVSASGGLANSIKNGETLGVNSIQTMFSAPMRWALKEIPQEQIDEMAAAQKDSGVKKLLIHGIYLINLARKDKQMFHLSKMSLVSHLDALWRLEKAVNKIGGDLGILGLTFHPGSAKDLTPEEGVKRISYGLNWVLDKVEGGMLLLESSAGSGNIMGDTLEELRNMYDGVEDKGRVGYVLDTQHMFVSGYDWRNNLDDIVDQIDNVLGLENVKCFHLNDSMKPFDSHRDRHANLGEGEIGIDAIKAIVNHPRLSSIPFILETPALKTLDGSIEEMNRLKEIAV</sequence>
<gene>
    <name evidence="7" type="primary">nfo</name>
    <name evidence="9" type="ORF">KC622_02005</name>
</gene>
<evidence type="ECO:0000259" key="8">
    <source>
        <dbReference type="Pfam" id="PF01261"/>
    </source>
</evidence>
<accession>A0A955HXA6</accession>
<evidence type="ECO:0000313" key="10">
    <source>
        <dbReference type="Proteomes" id="UP000748332"/>
    </source>
</evidence>
<dbReference type="SMART" id="SM00518">
    <property type="entry name" value="AP2Ec"/>
    <property type="match status" value="1"/>
</dbReference>
<keyword evidence="4 7" id="KW-0378">Hydrolase</keyword>
<dbReference type="GO" id="GO:0006284">
    <property type="term" value="P:base-excision repair"/>
    <property type="evidence" value="ECO:0007669"/>
    <property type="project" value="TreeGrafter"/>
</dbReference>
<evidence type="ECO:0000256" key="4">
    <source>
        <dbReference type="ARBA" id="ARBA00022801"/>
    </source>
</evidence>
<feature type="binding site" evidence="7">
    <location>
        <position position="153"/>
    </location>
    <ligand>
        <name>Zn(2+)</name>
        <dbReference type="ChEBI" id="CHEBI:29105"/>
        <label>1</label>
    </ligand>
</feature>
<feature type="binding site" evidence="7">
    <location>
        <position position="235"/>
    </location>
    <ligand>
        <name>Zn(2+)</name>
        <dbReference type="ChEBI" id="CHEBI:29105"/>
        <label>3</label>
    </ligand>
</feature>
<evidence type="ECO:0000313" key="9">
    <source>
        <dbReference type="EMBL" id="MCA9375085.1"/>
    </source>
</evidence>
<dbReference type="PANTHER" id="PTHR21445:SF0">
    <property type="entry name" value="APURINIC-APYRIMIDINIC ENDONUCLEASE"/>
    <property type="match status" value="1"/>
</dbReference>
<evidence type="ECO:0000256" key="3">
    <source>
        <dbReference type="ARBA" id="ARBA00022763"/>
    </source>
</evidence>
<comment type="function">
    <text evidence="7">Endonuclease IV plays a role in DNA repair. It cleaves phosphodiester bonds at apurinic or apyrimidinic (AP) sites, generating a 3'-hydroxyl group and a 5'-terminal sugar phosphate.</text>
</comment>
<proteinExistence type="inferred from homology"/>
<dbReference type="GO" id="GO:0008081">
    <property type="term" value="F:phosphoric diester hydrolase activity"/>
    <property type="evidence" value="ECO:0007669"/>
    <property type="project" value="TreeGrafter"/>
</dbReference>
<comment type="caution">
    <text evidence="9">The sequence shown here is derived from an EMBL/GenBank/DDBJ whole genome shotgun (WGS) entry which is preliminary data.</text>
</comment>
<dbReference type="InterPro" id="IPR018246">
    <property type="entry name" value="AP_endonuc_F2_Zn_BS"/>
</dbReference>
<dbReference type="EMBL" id="JAGQLM010000082">
    <property type="protein sequence ID" value="MCA9375085.1"/>
    <property type="molecule type" value="Genomic_DNA"/>
</dbReference>
<keyword evidence="7" id="KW-0540">Nuclease</keyword>
<comment type="cofactor">
    <cofactor evidence="7">
        <name>Zn(2+)</name>
        <dbReference type="ChEBI" id="CHEBI:29105"/>
    </cofactor>
    <text evidence="7">Binds 3 Zn(2+) ions.</text>
</comment>
<dbReference type="GO" id="GO:0008833">
    <property type="term" value="F:deoxyribonuclease IV (phage-T4-induced) activity"/>
    <property type="evidence" value="ECO:0007669"/>
    <property type="project" value="UniProtKB-UniRule"/>
</dbReference>
<dbReference type="GO" id="GO:0003677">
    <property type="term" value="F:DNA binding"/>
    <property type="evidence" value="ECO:0007669"/>
    <property type="project" value="InterPro"/>
</dbReference>
<feature type="binding site" evidence="7">
    <location>
        <position position="118"/>
    </location>
    <ligand>
        <name>Zn(2+)</name>
        <dbReference type="ChEBI" id="CHEBI:29105"/>
        <label>1</label>
    </ligand>
</feature>
<comment type="catalytic activity">
    <reaction evidence="7">
        <text>Endonucleolytic cleavage to 5'-phosphooligonucleotide end-products.</text>
        <dbReference type="EC" id="3.1.21.2"/>
    </reaction>
</comment>
<evidence type="ECO:0000256" key="6">
    <source>
        <dbReference type="ARBA" id="ARBA00023204"/>
    </source>
</evidence>
<keyword evidence="7" id="KW-0255">Endonuclease</keyword>
<dbReference type="Proteomes" id="UP000748332">
    <property type="component" value="Unassembled WGS sequence"/>
</dbReference>
<feature type="binding site" evidence="7">
    <location>
        <position position="222"/>
    </location>
    <ligand>
        <name>Zn(2+)</name>
        <dbReference type="ChEBI" id="CHEBI:29105"/>
        <label>2</label>
    </ligand>
</feature>
<dbReference type="PROSITE" id="PS00729">
    <property type="entry name" value="AP_NUCLEASE_F2_1"/>
    <property type="match status" value="1"/>
</dbReference>
<feature type="binding site" evidence="7">
    <location>
        <position position="267"/>
    </location>
    <ligand>
        <name>Zn(2+)</name>
        <dbReference type="ChEBI" id="CHEBI:29105"/>
        <label>2</label>
    </ligand>
</feature>
<comment type="similarity">
    <text evidence="1 7">Belongs to the AP endonuclease 2 family.</text>
</comment>
<protein>
    <recommendedName>
        <fullName evidence="7">Probable endonuclease 4</fullName>
        <ecNumber evidence="7">3.1.21.2</ecNumber>
    </recommendedName>
    <alternativeName>
        <fullName evidence="7">Endodeoxyribonuclease IV</fullName>
    </alternativeName>
    <alternativeName>
        <fullName evidence="7">Endonuclease IV</fullName>
    </alternativeName>
</protein>
<keyword evidence="2 7" id="KW-0479">Metal-binding</keyword>
<keyword evidence="5 7" id="KW-0862">Zinc</keyword>
<feature type="binding site" evidence="7">
    <location>
        <position position="67"/>
    </location>
    <ligand>
        <name>Zn(2+)</name>
        <dbReference type="ChEBI" id="CHEBI:29105"/>
        <label>1</label>
    </ligand>
</feature>
<evidence type="ECO:0000256" key="7">
    <source>
        <dbReference type="HAMAP-Rule" id="MF_00152"/>
    </source>
</evidence>
<dbReference type="AlphaFoldDB" id="A0A955HXA6"/>
<dbReference type="GO" id="GO:0008270">
    <property type="term" value="F:zinc ion binding"/>
    <property type="evidence" value="ECO:0007669"/>
    <property type="project" value="UniProtKB-UniRule"/>
</dbReference>
<dbReference type="SUPFAM" id="SSF51658">
    <property type="entry name" value="Xylose isomerase-like"/>
    <property type="match status" value="1"/>
</dbReference>
<name>A0A955HXA6_9BACT</name>
<feature type="domain" description="Xylose isomerase-like TIM barrel" evidence="8">
    <location>
        <begin position="22"/>
        <end position="285"/>
    </location>
</feature>
<dbReference type="GO" id="GO:0003906">
    <property type="term" value="F:DNA-(apurinic or apyrimidinic site) endonuclease activity"/>
    <property type="evidence" value="ECO:0007669"/>
    <property type="project" value="TreeGrafter"/>
</dbReference>
<reference evidence="9" key="1">
    <citation type="submission" date="2020-04" db="EMBL/GenBank/DDBJ databases">
        <authorList>
            <person name="Zhang T."/>
        </authorList>
    </citation>
    <scope>NUCLEOTIDE SEQUENCE</scope>
    <source>
        <strain evidence="9">HKST-UBA16</strain>
    </source>
</reference>
<feature type="binding site" evidence="7">
    <location>
        <position position="237"/>
    </location>
    <ligand>
        <name>Zn(2+)</name>
        <dbReference type="ChEBI" id="CHEBI:29105"/>
        <label>3</label>
    </ligand>
</feature>
<dbReference type="NCBIfam" id="TIGR00587">
    <property type="entry name" value="nfo"/>
    <property type="match status" value="1"/>
</dbReference>
<reference evidence="9" key="2">
    <citation type="journal article" date="2021" name="Microbiome">
        <title>Successional dynamics and alternative stable states in a saline activated sludge microbial community over 9 years.</title>
        <authorList>
            <person name="Wang Y."/>
            <person name="Ye J."/>
            <person name="Ju F."/>
            <person name="Liu L."/>
            <person name="Boyd J.A."/>
            <person name="Deng Y."/>
            <person name="Parks D.H."/>
            <person name="Jiang X."/>
            <person name="Yin X."/>
            <person name="Woodcroft B.J."/>
            <person name="Tyson G.W."/>
            <person name="Hugenholtz P."/>
            <person name="Polz M.F."/>
            <person name="Zhang T."/>
        </authorList>
    </citation>
    <scope>NUCLEOTIDE SEQUENCE</scope>
    <source>
        <strain evidence="9">HKST-UBA16</strain>
    </source>
</reference>
<keyword evidence="6 7" id="KW-0234">DNA repair</keyword>
<feature type="binding site" evidence="7">
    <location>
        <position position="187"/>
    </location>
    <ligand>
        <name>Zn(2+)</name>
        <dbReference type="ChEBI" id="CHEBI:29105"/>
        <label>2</label>
    </ligand>
</feature>
<dbReference type="PROSITE" id="PS51432">
    <property type="entry name" value="AP_NUCLEASE_F2_4"/>
    <property type="match status" value="1"/>
</dbReference>
<dbReference type="EC" id="3.1.21.2" evidence="7"/>
<evidence type="ECO:0000256" key="2">
    <source>
        <dbReference type="ARBA" id="ARBA00022723"/>
    </source>
</evidence>
<dbReference type="PANTHER" id="PTHR21445">
    <property type="entry name" value="ENDONUCLEASE IV ENDODEOXYRIBONUCLEASE IV"/>
    <property type="match status" value="1"/>
</dbReference>
<organism evidence="9 10">
    <name type="scientific">Candidatus Dojkabacteria bacterium</name>
    <dbReference type="NCBI Taxonomy" id="2099670"/>
    <lineage>
        <taxon>Bacteria</taxon>
        <taxon>Candidatus Dojkabacteria</taxon>
    </lineage>
</organism>
<dbReference type="InterPro" id="IPR036237">
    <property type="entry name" value="Xyl_isomerase-like_sf"/>
</dbReference>
<dbReference type="HAMAP" id="MF_00152">
    <property type="entry name" value="Nfo"/>
    <property type="match status" value="1"/>
</dbReference>
<dbReference type="FunFam" id="3.20.20.150:FF:000001">
    <property type="entry name" value="Probable endonuclease 4"/>
    <property type="match status" value="1"/>
</dbReference>
<dbReference type="Gene3D" id="3.20.20.150">
    <property type="entry name" value="Divalent-metal-dependent TIM barrel enzymes"/>
    <property type="match status" value="1"/>
</dbReference>
<feature type="binding site" evidence="7">
    <location>
        <position position="190"/>
    </location>
    <ligand>
        <name>Zn(2+)</name>
        <dbReference type="ChEBI" id="CHEBI:29105"/>
        <label>3</label>
    </ligand>
</feature>